<reference evidence="3" key="2">
    <citation type="submission" date="2020-09" db="EMBL/GenBank/DDBJ databases">
        <authorList>
            <person name="Sun Q."/>
            <person name="Zhou Y."/>
        </authorList>
    </citation>
    <scope>NUCLEOTIDE SEQUENCE</scope>
    <source>
        <strain evidence="3">CGMCC 1.12214</strain>
    </source>
</reference>
<evidence type="ECO:0000313" key="3">
    <source>
        <dbReference type="EMBL" id="GGH24980.1"/>
    </source>
</evidence>
<comment type="caution">
    <text evidence="3">The sequence shown here is derived from an EMBL/GenBank/DDBJ whole genome shotgun (WGS) entry which is preliminary data.</text>
</comment>
<feature type="signal peptide" evidence="2">
    <location>
        <begin position="1"/>
        <end position="27"/>
    </location>
</feature>
<dbReference type="AlphaFoldDB" id="A0A917I910"/>
<dbReference type="InterPro" id="IPR015000">
    <property type="entry name" value="EipB-like"/>
</dbReference>
<reference evidence="3" key="1">
    <citation type="journal article" date="2014" name="Int. J. Syst. Evol. Microbiol.">
        <title>Complete genome sequence of Corynebacterium casei LMG S-19264T (=DSM 44701T), isolated from a smear-ripened cheese.</title>
        <authorList>
            <consortium name="US DOE Joint Genome Institute (JGI-PGF)"/>
            <person name="Walter F."/>
            <person name="Albersmeier A."/>
            <person name="Kalinowski J."/>
            <person name="Ruckert C."/>
        </authorList>
    </citation>
    <scope>NUCLEOTIDE SEQUENCE</scope>
    <source>
        <strain evidence="3">CGMCC 1.12214</strain>
    </source>
</reference>
<gene>
    <name evidence="3" type="ORF">GCM10007036_31780</name>
</gene>
<protein>
    <submittedName>
        <fullName evidence="3">Uncharacterized protein</fullName>
    </submittedName>
</protein>
<keyword evidence="4" id="KW-1185">Reference proteome</keyword>
<accession>A0A917I910</accession>
<sequence length="279" mass="29959">MTWRFTAAVAAISAGVMGAGASQPAWAAPGMAPHRATYDLTLSKSGGAKGVENARGRIVFEFTGSACEGYALTFRQVTELSGGEIGSRLSDMRTTTFEDGDGANFRFNTESRVGPTPPEATDGSAEKKGDSVAVRLRKPQAGRATLKGDIVFPTAQMKMLIDAARAEKSTVAVKLFDGSEGGKKVYDTFTVIGKAVPHDKDGELEQPLRDAGWDKLTRWPVSVSYFEEGKQDGQQPVYTLSFELLENGVSRKLKLDYGDFGLDGDLKRLDVMSAPECAK</sequence>
<dbReference type="EMBL" id="BMES01000002">
    <property type="protein sequence ID" value="GGH24980.1"/>
    <property type="molecule type" value="Genomic_DNA"/>
</dbReference>
<proteinExistence type="predicted"/>
<organism evidence="3 4">
    <name type="scientific">Alsobacter metallidurans</name>
    <dbReference type="NCBI Taxonomy" id="340221"/>
    <lineage>
        <taxon>Bacteria</taxon>
        <taxon>Pseudomonadati</taxon>
        <taxon>Pseudomonadota</taxon>
        <taxon>Alphaproteobacteria</taxon>
        <taxon>Hyphomicrobiales</taxon>
        <taxon>Alsobacteraceae</taxon>
        <taxon>Alsobacter</taxon>
    </lineage>
</organism>
<dbReference type="Pfam" id="PF08904">
    <property type="entry name" value="EipB_like"/>
    <property type="match status" value="1"/>
</dbReference>
<evidence type="ECO:0000256" key="2">
    <source>
        <dbReference type="SAM" id="SignalP"/>
    </source>
</evidence>
<dbReference type="Proteomes" id="UP000603912">
    <property type="component" value="Unassembled WGS sequence"/>
</dbReference>
<name>A0A917I910_9HYPH</name>
<feature type="chain" id="PRO_5037988075" evidence="2">
    <location>
        <begin position="28"/>
        <end position="279"/>
    </location>
</feature>
<feature type="region of interest" description="Disordered" evidence="1">
    <location>
        <begin position="100"/>
        <end position="130"/>
    </location>
</feature>
<dbReference type="RefSeq" id="WP_188518696.1">
    <property type="nucleotide sequence ID" value="NZ_BMES01000002.1"/>
</dbReference>
<keyword evidence="2" id="KW-0732">Signal</keyword>
<evidence type="ECO:0000256" key="1">
    <source>
        <dbReference type="SAM" id="MobiDB-lite"/>
    </source>
</evidence>
<evidence type="ECO:0000313" key="4">
    <source>
        <dbReference type="Proteomes" id="UP000603912"/>
    </source>
</evidence>